<sequence length="196" mass="22009">MRLWPSSVRQWHWISSAIGLAGLFFFAVTGLTLNHSGQLESPAEVRTSELQLPPLLLQQLQAADESALPDDVQYWLSQNLGLDLSISPLELSAEYALEAAISPRTHTSIQIDRETGRVISETTTQGWITFFNNLHTNRHDSLAWSWFIDFFAVSCIVFSASGLLLLKRQASGRPFTWPVMGLGLLLPLILILFFFH</sequence>
<feature type="transmembrane region" description="Helical" evidence="1">
    <location>
        <begin position="143"/>
        <end position="166"/>
    </location>
</feature>
<protein>
    <recommendedName>
        <fullName evidence="4">PepSY-associated transmembrane protein</fullName>
    </recommendedName>
</protein>
<proteinExistence type="predicted"/>
<name>A0A562I0V5_9GAMM</name>
<dbReference type="OrthoDB" id="27171at2"/>
<keyword evidence="1" id="KW-1133">Transmembrane helix</keyword>
<dbReference type="InterPro" id="IPR032307">
    <property type="entry name" value="PepSY_TM-like_2"/>
</dbReference>
<keyword evidence="1" id="KW-0812">Transmembrane</keyword>
<evidence type="ECO:0000313" key="3">
    <source>
        <dbReference type="Proteomes" id="UP000319627"/>
    </source>
</evidence>
<dbReference type="PANTHER" id="PTHR40115:SF1">
    <property type="entry name" value="INNER MEMBRANE PROTEIN WITH PEPSY TM HELIX"/>
    <property type="match status" value="1"/>
</dbReference>
<dbReference type="PANTHER" id="PTHR40115">
    <property type="entry name" value="INNER MEMBRANE PROTEIN WITH PEPSY TM HELIX"/>
    <property type="match status" value="1"/>
</dbReference>
<evidence type="ECO:0008006" key="4">
    <source>
        <dbReference type="Google" id="ProtNLM"/>
    </source>
</evidence>
<feature type="transmembrane region" description="Helical" evidence="1">
    <location>
        <begin position="175"/>
        <end position="195"/>
    </location>
</feature>
<dbReference type="EMBL" id="VLKG01000010">
    <property type="protein sequence ID" value="TWH64283.1"/>
    <property type="molecule type" value="Genomic_DNA"/>
</dbReference>
<evidence type="ECO:0000256" key="1">
    <source>
        <dbReference type="SAM" id="Phobius"/>
    </source>
</evidence>
<gene>
    <name evidence="2" type="ORF">LX59_02486</name>
</gene>
<dbReference type="Pfam" id="PF16357">
    <property type="entry name" value="PepSY_TM_like_2"/>
    <property type="match status" value="1"/>
</dbReference>
<evidence type="ECO:0000313" key="2">
    <source>
        <dbReference type="EMBL" id="TWH64283.1"/>
    </source>
</evidence>
<feature type="transmembrane region" description="Helical" evidence="1">
    <location>
        <begin position="12"/>
        <end position="33"/>
    </location>
</feature>
<dbReference type="Proteomes" id="UP000319627">
    <property type="component" value="Unassembled WGS sequence"/>
</dbReference>
<comment type="caution">
    <text evidence="2">The sequence shown here is derived from an EMBL/GenBank/DDBJ whole genome shotgun (WGS) entry which is preliminary data.</text>
</comment>
<dbReference type="AlphaFoldDB" id="A0A562I0V5"/>
<dbReference type="RefSeq" id="WP_144572252.1">
    <property type="nucleotide sequence ID" value="NZ_VLKG01000010.1"/>
</dbReference>
<keyword evidence="3" id="KW-1185">Reference proteome</keyword>
<keyword evidence="1" id="KW-0472">Membrane</keyword>
<accession>A0A562I0V5</accession>
<reference evidence="2 3" key="1">
    <citation type="submission" date="2019-07" db="EMBL/GenBank/DDBJ databases">
        <title>Genomic Encyclopedia of Type Strains, Phase I: the one thousand microbial genomes (KMG-I) project.</title>
        <authorList>
            <person name="Kyrpides N."/>
        </authorList>
    </citation>
    <scope>NUCLEOTIDE SEQUENCE [LARGE SCALE GENOMIC DNA]</scope>
    <source>
        <strain evidence="2 3">DSM 375</strain>
    </source>
</reference>
<organism evidence="2 3">
    <name type="scientific">Azomonas agilis</name>
    <dbReference type="NCBI Taxonomy" id="116849"/>
    <lineage>
        <taxon>Bacteria</taxon>
        <taxon>Pseudomonadati</taxon>
        <taxon>Pseudomonadota</taxon>
        <taxon>Gammaproteobacteria</taxon>
        <taxon>Pseudomonadales</taxon>
        <taxon>Pseudomonadaceae</taxon>
        <taxon>Azomonas</taxon>
    </lineage>
</organism>